<organism evidence="2 3">
    <name type="scientific">Mixia osmundae (strain CBS 9802 / IAM 14324 / JCM 22182 / KY 12970)</name>
    <dbReference type="NCBI Taxonomy" id="764103"/>
    <lineage>
        <taxon>Eukaryota</taxon>
        <taxon>Fungi</taxon>
        <taxon>Dikarya</taxon>
        <taxon>Basidiomycota</taxon>
        <taxon>Pucciniomycotina</taxon>
        <taxon>Mixiomycetes</taxon>
        <taxon>Mixiales</taxon>
        <taxon>Mixiaceae</taxon>
        <taxon>Mixia</taxon>
    </lineage>
</organism>
<dbReference type="OrthoDB" id="10684539at2759"/>
<feature type="compositionally biased region" description="Polar residues" evidence="1">
    <location>
        <begin position="480"/>
        <end position="493"/>
    </location>
</feature>
<evidence type="ECO:0000313" key="3">
    <source>
        <dbReference type="Proteomes" id="UP000009131"/>
    </source>
</evidence>
<evidence type="ECO:0000313" key="2">
    <source>
        <dbReference type="EMBL" id="GAA95252.1"/>
    </source>
</evidence>
<dbReference type="EMBL" id="BABT02000061">
    <property type="protein sequence ID" value="GAA95252.1"/>
    <property type="molecule type" value="Genomic_DNA"/>
</dbReference>
<feature type="region of interest" description="Disordered" evidence="1">
    <location>
        <begin position="121"/>
        <end position="163"/>
    </location>
</feature>
<evidence type="ECO:0000256" key="1">
    <source>
        <dbReference type="SAM" id="MobiDB-lite"/>
    </source>
</evidence>
<sequence length="493" mass="53277">MDRHSPSDVRTPWQPAVSPTKSEKERNRRAPLLRSASTSSVHKARRAQCHGTQDDGRILPRSPGFGSRHTLAQRRLDLAHTSSESFNSPPLTANSSSSNTPAGSKSPNAFSAVRLERMPMSPALSPRLSREHTWPNTTPASMSQSSSGELSASTSASSSQTTSPVLSPFSLSLCLTPHTSGFLGSGLPSPSLQRSQLDLLPMSEEEDEDAAEFDRHVATSSPLARIGSGSRDRRKSPLAISTATFNTQLDEEPEESRLSRAMRDLWSSDTLSSSSLFTGAYDPARSMPHDDASGMKRLLKADGLVVAEPKSRKPQRDALAIHPDSVLLRDDFSFNQNMSTEEELYDEEMDEGDEEGEYLTPLQAPSYPSHASRQPGRPSLKRGSFSGSNGTSSRSLSPASSSTSLSNVRFGEEPQVSVVDTWAAVDYPGRRGNPPITKLSFRDVMEVREIKTSLGIYQAPPASPRTTSTGSQLVPDGQIGQASFNISTRSSTS</sequence>
<reference evidence="2 3" key="1">
    <citation type="journal article" date="2011" name="J. Gen. Appl. Microbiol.">
        <title>Draft genome sequencing of the enigmatic basidiomycete Mixia osmundae.</title>
        <authorList>
            <person name="Nishida H."/>
            <person name="Nagatsuka Y."/>
            <person name="Sugiyama J."/>
        </authorList>
    </citation>
    <scope>NUCLEOTIDE SEQUENCE [LARGE SCALE GENOMIC DNA]</scope>
    <source>
        <strain evidence="3">CBS 9802 / IAM 14324 / JCM 22182 / KY 12970</strain>
    </source>
</reference>
<feature type="region of interest" description="Disordered" evidence="1">
    <location>
        <begin position="1"/>
        <end position="107"/>
    </location>
</feature>
<gene>
    <name evidence="2" type="primary">Mo01908</name>
    <name evidence="2" type="ORF">E5Q_01908</name>
</gene>
<reference evidence="2 3" key="2">
    <citation type="journal article" date="2012" name="Open Biol.">
        <title>Characteristics of nucleosomes and linker DNA regions on the genome of the basidiomycete Mixia osmundae revealed by mono- and dinucleosome mapping.</title>
        <authorList>
            <person name="Nishida H."/>
            <person name="Kondo S."/>
            <person name="Matsumoto T."/>
            <person name="Suzuki Y."/>
            <person name="Yoshikawa H."/>
            <person name="Taylor T.D."/>
            <person name="Sugiyama J."/>
        </authorList>
    </citation>
    <scope>NUCLEOTIDE SEQUENCE [LARGE SCALE GENOMIC DNA]</scope>
    <source>
        <strain evidence="3">CBS 9802 / IAM 14324 / JCM 22182 / KY 12970</strain>
    </source>
</reference>
<comment type="caution">
    <text evidence="2">The sequence shown here is derived from an EMBL/GenBank/DDBJ whole genome shotgun (WGS) entry which is preliminary data.</text>
</comment>
<proteinExistence type="predicted"/>
<keyword evidence="3" id="KW-1185">Reference proteome</keyword>
<dbReference type="RefSeq" id="XP_014569882.1">
    <property type="nucleotide sequence ID" value="XM_014714396.1"/>
</dbReference>
<dbReference type="Proteomes" id="UP000009131">
    <property type="component" value="Unassembled WGS sequence"/>
</dbReference>
<feature type="compositionally biased region" description="Low complexity" evidence="1">
    <location>
        <begin position="383"/>
        <end position="406"/>
    </location>
</feature>
<dbReference type="AlphaFoldDB" id="G7DXE2"/>
<dbReference type="InParanoid" id="G7DXE2"/>
<feature type="compositionally biased region" description="Low complexity" evidence="1">
    <location>
        <begin position="140"/>
        <end position="163"/>
    </location>
</feature>
<accession>G7DXE2</accession>
<feature type="region of interest" description="Disordered" evidence="1">
    <location>
        <begin position="202"/>
        <end position="256"/>
    </location>
</feature>
<feature type="region of interest" description="Disordered" evidence="1">
    <location>
        <begin position="343"/>
        <end position="411"/>
    </location>
</feature>
<feature type="compositionally biased region" description="Polar residues" evidence="1">
    <location>
        <begin position="239"/>
        <end position="248"/>
    </location>
</feature>
<dbReference type="HOGENOM" id="CLU_553295_0_0_1"/>
<feature type="region of interest" description="Disordered" evidence="1">
    <location>
        <begin position="456"/>
        <end position="493"/>
    </location>
</feature>
<feature type="compositionally biased region" description="Polar residues" evidence="1">
    <location>
        <begin position="80"/>
        <end position="107"/>
    </location>
</feature>
<protein>
    <submittedName>
        <fullName evidence="2">Uncharacterized protein</fullName>
    </submittedName>
</protein>
<feature type="compositionally biased region" description="Acidic residues" evidence="1">
    <location>
        <begin position="343"/>
        <end position="357"/>
    </location>
</feature>
<name>G7DXE2_MIXOS</name>